<dbReference type="PANTHER" id="PTHR23342">
    <property type="entry name" value="N-ACETYLGLUTAMATE SYNTHASE"/>
    <property type="match status" value="1"/>
</dbReference>
<dbReference type="Gene3D" id="3.40.630.30">
    <property type="match status" value="1"/>
</dbReference>
<dbReference type="InterPro" id="IPR006855">
    <property type="entry name" value="Vertebrate-like_GNAT_dom"/>
</dbReference>
<dbReference type="GO" id="GO:0006526">
    <property type="term" value="P:L-arginine biosynthetic process"/>
    <property type="evidence" value="ECO:0007669"/>
    <property type="project" value="InterPro"/>
</dbReference>
<evidence type="ECO:0000256" key="1">
    <source>
        <dbReference type="ARBA" id="ARBA00004828"/>
    </source>
</evidence>
<comment type="pathway">
    <text evidence="1">Amino-acid biosynthesis; L-arginine biosynthesis; N(2)-acetyl-L-ornithine from L-glutamate: step 2/4.</text>
</comment>
<dbReference type="GO" id="GO:0005737">
    <property type="term" value="C:cytoplasm"/>
    <property type="evidence" value="ECO:0007669"/>
    <property type="project" value="InterPro"/>
</dbReference>
<dbReference type="InterPro" id="IPR011242">
    <property type="entry name" value="ArgB_GNAT"/>
</dbReference>
<dbReference type="PANTHER" id="PTHR23342:SF0">
    <property type="entry name" value="N-ACETYLGLUTAMATE SYNTHASE, MITOCHONDRIAL"/>
    <property type="match status" value="1"/>
</dbReference>
<evidence type="ECO:0000259" key="3">
    <source>
        <dbReference type="PROSITE" id="PS51731"/>
    </source>
</evidence>
<dbReference type="Proteomes" id="UP000464954">
    <property type="component" value="Chromosome"/>
</dbReference>
<sequence length="348" mass="38981">MNKTIRLFLDGIGRREEYEFYLNKFQSADTACFALLVPDLESLEQGVDALAFDLHFLISLGLHPAVVLCGSDIDAKWALLARSPLFEKAEFPNLGNSKDNVPVFFQTLENSFGAGPADFQCLERMIPAIGKRVHFIRAAGGFEIDYYYTQKQNPVILTEQEQALADSAAALLAARPGTHISVTSPMNLLEEIFTVKGAGTVFRKGSVIIAPDFQALEKAKLSRLLEESFQRKPRAGALDAVTKVYLEENYRGAMLLEEQGEGLYLSKFAVGPEARGEGLAQELWNEMCRHHASFFWRSRVGNSVNQWYDRQADGHYTTSQWMIFWRGMPATSLPGLIEFCSSRPSDFE</sequence>
<evidence type="ECO:0000256" key="2">
    <source>
        <dbReference type="ARBA" id="ARBA00022679"/>
    </source>
</evidence>
<dbReference type="PROSITE" id="PS51731">
    <property type="entry name" value="GNAT_NAGS"/>
    <property type="match status" value="1"/>
</dbReference>
<dbReference type="GO" id="GO:0003991">
    <property type="term" value="F:acetylglutamate kinase activity"/>
    <property type="evidence" value="ECO:0007669"/>
    <property type="project" value="InterPro"/>
</dbReference>
<dbReference type="Pfam" id="PF04768">
    <property type="entry name" value="NAT"/>
    <property type="match status" value="1"/>
</dbReference>
<dbReference type="PIRSF" id="PIRSF036441">
    <property type="entry name" value="NAGK_DUF619"/>
    <property type="match status" value="1"/>
</dbReference>
<accession>A0A6P1M8Z8</accession>
<keyword evidence="5" id="KW-1185">Reference proteome</keyword>
<protein>
    <recommendedName>
        <fullName evidence="3">N-acetyltransferase domain-containing protein</fullName>
    </recommendedName>
</protein>
<feature type="domain" description="N-acetyltransferase" evidence="3">
    <location>
        <begin position="205"/>
        <end position="348"/>
    </location>
</feature>
<dbReference type="KEGG" id="taer:GT409_00840"/>
<proteinExistence type="predicted"/>
<name>A0A6P1M8Z8_9BACT</name>
<reference evidence="4 5" key="1">
    <citation type="submission" date="2020-01" db="EMBL/GenBank/DDBJ databases">
        <title>Ponticoccus aerotolerans gen. nov., sp. nov., an anaerobic bacterium and proposal of Ponticoccusceae fam. nov., Ponticoccusles ord. nov. and Ponticoccuse classis nov. in the phylum Kiritimatiellaeota.</title>
        <authorList>
            <person name="Zhou L.Y."/>
            <person name="Du Z.J."/>
        </authorList>
    </citation>
    <scope>NUCLEOTIDE SEQUENCE [LARGE SCALE GENOMIC DNA]</scope>
    <source>
        <strain evidence="4 5">S-5007</strain>
    </source>
</reference>
<gene>
    <name evidence="4" type="ORF">GT409_00840</name>
</gene>
<evidence type="ECO:0000313" key="5">
    <source>
        <dbReference type="Proteomes" id="UP000464954"/>
    </source>
</evidence>
<dbReference type="AlphaFoldDB" id="A0A6P1M8Z8"/>
<dbReference type="RefSeq" id="WP_160626090.1">
    <property type="nucleotide sequence ID" value="NZ_CP047593.1"/>
</dbReference>
<dbReference type="EMBL" id="CP047593">
    <property type="protein sequence ID" value="QHI68056.1"/>
    <property type="molecule type" value="Genomic_DNA"/>
</dbReference>
<evidence type="ECO:0000313" key="4">
    <source>
        <dbReference type="EMBL" id="QHI68056.1"/>
    </source>
</evidence>
<keyword evidence="2" id="KW-0808">Transferase</keyword>
<organism evidence="4 5">
    <name type="scientific">Tichowtungia aerotolerans</name>
    <dbReference type="NCBI Taxonomy" id="2697043"/>
    <lineage>
        <taxon>Bacteria</taxon>
        <taxon>Pseudomonadati</taxon>
        <taxon>Kiritimatiellota</taxon>
        <taxon>Tichowtungiia</taxon>
        <taxon>Tichowtungiales</taxon>
        <taxon>Tichowtungiaceae</taxon>
        <taxon>Tichowtungia</taxon>
    </lineage>
</organism>